<accession>A0A0K2U3Y4</accession>
<dbReference type="FunFam" id="2.10.25.10:FF:000555">
    <property type="entry name" value="Dumpy, isoform I"/>
    <property type="match status" value="1"/>
</dbReference>
<evidence type="ECO:0000256" key="6">
    <source>
        <dbReference type="ARBA" id="ARBA00022837"/>
    </source>
</evidence>
<evidence type="ECO:0000259" key="10">
    <source>
        <dbReference type="PROSITE" id="PS50026"/>
    </source>
</evidence>
<dbReference type="Gene3D" id="2.10.25.10">
    <property type="entry name" value="Laminin"/>
    <property type="match status" value="5"/>
</dbReference>
<dbReference type="PROSITE" id="PS01187">
    <property type="entry name" value="EGF_CA"/>
    <property type="match status" value="3"/>
</dbReference>
<evidence type="ECO:0000313" key="11">
    <source>
        <dbReference type="EMBL" id="CDW32657.1"/>
    </source>
</evidence>
<sequence length="213" mass="22630">MPDENECKYQPCDVFATCTNTFGGYFCTCREGYTGDGHTCTDIDECQYPEYSNKCVENAECCNLPAHYVCKCKPGYEGDGSVKCTDINECITSEACGSNAICTNTVGNHTCSCIQGFQGDPYNGCVDIDECRSNSCGYGAICTNQIGGYICECPPGLTGDAYSPEGCRGPTSEALTQIKKKCGGKSCGKNAVCQNDPSGVLCTCEEGFTGDAY</sequence>
<evidence type="ECO:0000256" key="7">
    <source>
        <dbReference type="ARBA" id="ARBA00023157"/>
    </source>
</evidence>
<name>A0A0K2U3Y4_LEPSM</name>
<evidence type="ECO:0000256" key="4">
    <source>
        <dbReference type="ARBA" id="ARBA00022729"/>
    </source>
</evidence>
<evidence type="ECO:0000256" key="8">
    <source>
        <dbReference type="ARBA" id="ARBA00023180"/>
    </source>
</evidence>
<dbReference type="InterPro" id="IPR018097">
    <property type="entry name" value="EGF_Ca-bd_CS"/>
</dbReference>
<feature type="domain" description="EGF-like" evidence="10">
    <location>
        <begin position="178"/>
        <end position="211"/>
    </location>
</feature>
<feature type="domain" description="EGF-like" evidence="10">
    <location>
        <begin position="127"/>
        <end position="163"/>
    </location>
</feature>
<dbReference type="InterPro" id="IPR051586">
    <property type="entry name" value="PKC-binding_NELL"/>
</dbReference>
<evidence type="ECO:0000256" key="3">
    <source>
        <dbReference type="ARBA" id="ARBA00022536"/>
    </source>
</evidence>
<dbReference type="PANTHER" id="PTHR24042">
    <property type="entry name" value="NEL HOMOLOG"/>
    <property type="match status" value="1"/>
</dbReference>
<dbReference type="Pfam" id="PF07645">
    <property type="entry name" value="EGF_CA"/>
    <property type="match status" value="1"/>
</dbReference>
<dbReference type="InterPro" id="IPR026823">
    <property type="entry name" value="cEGF"/>
</dbReference>
<organism evidence="11">
    <name type="scientific">Lepeophtheirus salmonis</name>
    <name type="common">Salmon louse</name>
    <name type="synonym">Caligus salmonis</name>
    <dbReference type="NCBI Taxonomy" id="72036"/>
    <lineage>
        <taxon>Eukaryota</taxon>
        <taxon>Metazoa</taxon>
        <taxon>Ecdysozoa</taxon>
        <taxon>Arthropoda</taxon>
        <taxon>Crustacea</taxon>
        <taxon>Multicrustacea</taxon>
        <taxon>Hexanauplia</taxon>
        <taxon>Copepoda</taxon>
        <taxon>Siphonostomatoida</taxon>
        <taxon>Caligidae</taxon>
        <taxon>Lepeophtheirus</taxon>
    </lineage>
</organism>
<dbReference type="InterPro" id="IPR001881">
    <property type="entry name" value="EGF-like_Ca-bd_dom"/>
</dbReference>
<dbReference type="InterPro" id="IPR049883">
    <property type="entry name" value="NOTCH1_EGF-like"/>
</dbReference>
<dbReference type="Pfam" id="PF12662">
    <property type="entry name" value="cEGF"/>
    <property type="match status" value="2"/>
</dbReference>
<dbReference type="SUPFAM" id="SSF57196">
    <property type="entry name" value="EGF/Laminin"/>
    <property type="match status" value="2"/>
</dbReference>
<dbReference type="InterPro" id="IPR024731">
    <property type="entry name" value="NELL2-like_EGF"/>
</dbReference>
<feature type="domain" description="EGF-like" evidence="10">
    <location>
        <begin position="42"/>
        <end position="85"/>
    </location>
</feature>
<keyword evidence="2" id="KW-0964">Secreted</keyword>
<dbReference type="FunFam" id="2.10.25.10:FF:000173">
    <property type="entry name" value="Neurogenic locus notch protein 2"/>
    <property type="match status" value="1"/>
</dbReference>
<dbReference type="PROSITE" id="PS50026">
    <property type="entry name" value="EGF_3"/>
    <property type="match status" value="5"/>
</dbReference>
<dbReference type="Pfam" id="PF12947">
    <property type="entry name" value="EGF_3"/>
    <property type="match status" value="1"/>
</dbReference>
<protein>
    <submittedName>
        <fullName evidence="11">Putative LOC100166039 [Acyrthosiphon pisum]</fullName>
    </submittedName>
</protein>
<dbReference type="PROSITE" id="PS00010">
    <property type="entry name" value="ASX_HYDROXYL"/>
    <property type="match status" value="3"/>
</dbReference>
<dbReference type="SMART" id="SM00181">
    <property type="entry name" value="EGF"/>
    <property type="match status" value="4"/>
</dbReference>
<keyword evidence="5" id="KW-0677">Repeat</keyword>
<dbReference type="InterPro" id="IPR000152">
    <property type="entry name" value="EGF-type_Asp/Asn_hydroxyl_site"/>
</dbReference>
<dbReference type="InterPro" id="IPR009030">
    <property type="entry name" value="Growth_fac_rcpt_cys_sf"/>
</dbReference>
<feature type="non-terminal residue" evidence="11">
    <location>
        <position position="213"/>
    </location>
</feature>
<keyword evidence="7" id="KW-1015">Disulfide bond</keyword>
<dbReference type="AlphaFoldDB" id="A0A0K2U3Y4"/>
<dbReference type="EMBL" id="HACA01015296">
    <property type="protein sequence ID" value="CDW32657.1"/>
    <property type="molecule type" value="Transcribed_RNA"/>
</dbReference>
<keyword evidence="3 9" id="KW-0245">EGF-like domain</keyword>
<proteinExistence type="predicted"/>
<dbReference type="SUPFAM" id="SSF57184">
    <property type="entry name" value="Growth factor receptor domain"/>
    <property type="match status" value="1"/>
</dbReference>
<dbReference type="PROSITE" id="PS01186">
    <property type="entry name" value="EGF_2"/>
    <property type="match status" value="3"/>
</dbReference>
<keyword evidence="6" id="KW-0106">Calcium</keyword>
<dbReference type="FunFam" id="2.10.25.10:FF:000038">
    <property type="entry name" value="Fibrillin 2"/>
    <property type="match status" value="2"/>
</dbReference>
<feature type="domain" description="EGF-like" evidence="10">
    <location>
        <begin position="3"/>
        <end position="41"/>
    </location>
</feature>
<keyword evidence="4" id="KW-0732">Signal</keyword>
<dbReference type="GO" id="GO:0005615">
    <property type="term" value="C:extracellular space"/>
    <property type="evidence" value="ECO:0007669"/>
    <property type="project" value="TreeGrafter"/>
</dbReference>
<reference evidence="11" key="1">
    <citation type="submission" date="2014-05" db="EMBL/GenBank/DDBJ databases">
        <authorList>
            <person name="Chronopoulou M."/>
        </authorList>
    </citation>
    <scope>NUCLEOTIDE SEQUENCE</scope>
    <source>
        <tissue evidence="11">Whole organism</tissue>
    </source>
</reference>
<dbReference type="InterPro" id="IPR000742">
    <property type="entry name" value="EGF"/>
</dbReference>
<keyword evidence="8" id="KW-0325">Glycoprotein</keyword>
<dbReference type="CDD" id="cd00054">
    <property type="entry name" value="EGF_CA"/>
    <property type="match status" value="3"/>
</dbReference>
<feature type="domain" description="EGF-like" evidence="10">
    <location>
        <begin position="86"/>
        <end position="126"/>
    </location>
</feature>
<evidence type="ECO:0000256" key="1">
    <source>
        <dbReference type="ARBA" id="ARBA00004613"/>
    </source>
</evidence>
<evidence type="ECO:0000256" key="9">
    <source>
        <dbReference type="PROSITE-ProRule" id="PRU00076"/>
    </source>
</evidence>
<dbReference type="GO" id="GO:0005509">
    <property type="term" value="F:calcium ion binding"/>
    <property type="evidence" value="ECO:0007669"/>
    <property type="project" value="InterPro"/>
</dbReference>
<evidence type="ECO:0000256" key="5">
    <source>
        <dbReference type="ARBA" id="ARBA00022737"/>
    </source>
</evidence>
<comment type="subcellular location">
    <subcellularLocation>
        <location evidence="1">Secreted</location>
    </subcellularLocation>
</comment>
<dbReference type="PANTHER" id="PTHR24042:SF5">
    <property type="entry name" value="EGF-LIKE CALCIUM-BINDING DOMAIN-CONTAINING PROTEIN"/>
    <property type="match status" value="1"/>
</dbReference>
<comment type="caution">
    <text evidence="9">Lacks conserved residue(s) required for the propagation of feature annotation.</text>
</comment>
<dbReference type="SMART" id="SM00179">
    <property type="entry name" value="EGF_CA"/>
    <property type="match status" value="4"/>
</dbReference>
<evidence type="ECO:0000256" key="2">
    <source>
        <dbReference type="ARBA" id="ARBA00022525"/>
    </source>
</evidence>
<dbReference type="GO" id="GO:0008201">
    <property type="term" value="F:heparin binding"/>
    <property type="evidence" value="ECO:0007669"/>
    <property type="project" value="TreeGrafter"/>
</dbReference>